<accession>A0A0H3IZG7</accession>
<dbReference type="Proteomes" id="UP000030905">
    <property type="component" value="Chromosome"/>
</dbReference>
<dbReference type="GeneID" id="93072568"/>
<dbReference type="EMBL" id="JPGY02000001">
    <property type="protein sequence ID" value="KRU13576.1"/>
    <property type="molecule type" value="Genomic_DNA"/>
</dbReference>
<dbReference type="InterPro" id="IPR025877">
    <property type="entry name" value="MobA-like_NTP_Trfase"/>
</dbReference>
<reference evidence="3" key="2">
    <citation type="submission" date="2015-10" db="EMBL/GenBank/DDBJ databases">
        <title>Improved Draft Genome Sequence of Clostridium pasteurianum Strain ATCC 6013 (DSM 525) Using a Hybrid Next-Generation Sequencing Approach.</title>
        <authorList>
            <person name="Pyne M.E."/>
            <person name="Utturkar S.M."/>
            <person name="Brown S.D."/>
            <person name="Moo-Young M."/>
            <person name="Chung D.A."/>
            <person name="Chou P.C."/>
        </authorList>
    </citation>
    <scope>NUCLEOTIDE SEQUENCE</scope>
    <source>
        <strain evidence="3">ATCC 6013</strain>
    </source>
</reference>
<dbReference type="Pfam" id="PF12804">
    <property type="entry name" value="NTP_transf_3"/>
    <property type="match status" value="1"/>
</dbReference>
<dbReference type="eggNOG" id="COG2068">
    <property type="taxonomic scope" value="Bacteria"/>
</dbReference>
<evidence type="ECO:0000259" key="1">
    <source>
        <dbReference type="Pfam" id="PF12804"/>
    </source>
</evidence>
<dbReference type="InterPro" id="IPR029044">
    <property type="entry name" value="Nucleotide-diphossugar_trans"/>
</dbReference>
<dbReference type="KEGG" id="cpat:CLPA_c03240"/>
<evidence type="ECO:0000313" key="3">
    <source>
        <dbReference type="EMBL" id="KRU13576.1"/>
    </source>
</evidence>
<proteinExistence type="predicted"/>
<evidence type="ECO:0000313" key="4">
    <source>
        <dbReference type="Proteomes" id="UP000028042"/>
    </source>
</evidence>
<dbReference type="PANTHER" id="PTHR43777">
    <property type="entry name" value="MOLYBDENUM COFACTOR CYTIDYLYLTRANSFERASE"/>
    <property type="match status" value="1"/>
</dbReference>
<dbReference type="PANTHER" id="PTHR43777:SF1">
    <property type="entry name" value="MOLYBDENUM COFACTOR CYTIDYLYLTRANSFERASE"/>
    <property type="match status" value="1"/>
</dbReference>
<reference evidence="3 4" key="3">
    <citation type="journal article" name="Genome Announc.">
        <title>Improved Draft Genome Sequence of Clostridium pasteurianum Strain ATCC 6013 (DSM 525) Using a Hybrid Next-Generation Sequencing Approach.</title>
        <authorList>
            <person name="Pyne M.E."/>
            <person name="Utturkar S."/>
            <person name="Brown S.D."/>
            <person name="Moo-Young M."/>
            <person name="Chung D.A."/>
            <person name="Chou C.P."/>
        </authorList>
    </citation>
    <scope>NUCLEOTIDE SEQUENCE [LARGE SCALE GENOMIC DNA]</scope>
    <source>
        <strain evidence="3 4">ATCC 6013</strain>
    </source>
</reference>
<gene>
    <name evidence="2" type="ORF">CLPA_c03240</name>
    <name evidence="3" type="ORF">CP6013_02824</name>
</gene>
<dbReference type="PATRIC" id="fig|1262449.3.peg.215"/>
<dbReference type="NCBIfam" id="TIGR03310">
    <property type="entry name" value="matur_MocA_YgfJ"/>
    <property type="match status" value="1"/>
</dbReference>
<dbReference type="RefSeq" id="WP_003440849.1">
    <property type="nucleotide sequence ID" value="NZ_ANZB01000001.1"/>
</dbReference>
<name>A0A0H3IZG7_CLOPA</name>
<dbReference type="Gene3D" id="3.90.550.10">
    <property type="entry name" value="Spore Coat Polysaccharide Biosynthesis Protein SpsA, Chain A"/>
    <property type="match status" value="1"/>
</dbReference>
<reference evidence="2 5" key="1">
    <citation type="journal article" date="2015" name="Genome Announc.">
        <title>Complete Genome Sequence of the Nitrogen-Fixing and Solvent-Producing Clostridium pasteurianum DSM 525.</title>
        <authorList>
            <person name="Poehlein A."/>
            <person name="Grosse-Honebrink A."/>
            <person name="Zhang Y."/>
            <person name="Minton N.P."/>
            <person name="Daniel R."/>
        </authorList>
    </citation>
    <scope>NUCLEOTIDE SEQUENCE [LARGE SCALE GENOMIC DNA]</scope>
    <source>
        <strain evidence="2">DSM 525</strain>
        <strain evidence="5">DSM 525 / ATCC 6013</strain>
    </source>
</reference>
<dbReference type="CDD" id="cd04182">
    <property type="entry name" value="GT_2_like_f"/>
    <property type="match status" value="1"/>
</dbReference>
<evidence type="ECO:0000313" key="5">
    <source>
        <dbReference type="Proteomes" id="UP000030905"/>
    </source>
</evidence>
<dbReference type="Proteomes" id="UP000028042">
    <property type="component" value="Unassembled WGS sequence"/>
</dbReference>
<dbReference type="GO" id="GO:0016779">
    <property type="term" value="F:nucleotidyltransferase activity"/>
    <property type="evidence" value="ECO:0007669"/>
    <property type="project" value="UniProtKB-ARBA"/>
</dbReference>
<protein>
    <submittedName>
        <fullName evidence="2">Molybdenum hydroxylase accessory protein, YgfJ family</fullName>
    </submittedName>
</protein>
<organism evidence="2 5">
    <name type="scientific">Clostridium pasteurianum DSM 525 = ATCC 6013</name>
    <dbReference type="NCBI Taxonomy" id="1262449"/>
    <lineage>
        <taxon>Bacteria</taxon>
        <taxon>Bacillati</taxon>
        <taxon>Bacillota</taxon>
        <taxon>Clostridia</taxon>
        <taxon>Eubacteriales</taxon>
        <taxon>Clostridiaceae</taxon>
        <taxon>Clostridium</taxon>
    </lineage>
</organism>
<feature type="domain" description="MobA-like NTP transferase" evidence="1">
    <location>
        <begin position="5"/>
        <end position="161"/>
    </location>
</feature>
<dbReference type="AlphaFoldDB" id="A0A0H3IZG7"/>
<evidence type="ECO:0000313" key="2">
    <source>
        <dbReference type="EMBL" id="AJA50412.1"/>
    </source>
</evidence>
<dbReference type="EMBL" id="CP009268">
    <property type="protein sequence ID" value="AJA50412.1"/>
    <property type="molecule type" value="Genomic_DNA"/>
</dbReference>
<dbReference type="InterPro" id="IPR017696">
    <property type="entry name" value="Mo_hydrolase_YgfJ"/>
</dbReference>
<keyword evidence="5" id="KW-1185">Reference proteome</keyword>
<dbReference type="SUPFAM" id="SSF53448">
    <property type="entry name" value="Nucleotide-diphospho-sugar transferases"/>
    <property type="match status" value="1"/>
</dbReference>
<sequence length="192" mass="22080">MNITAIIMASGYGRRMGRNKLLLKYKNKTFMEHILENIRKCDFYSRVIVARDEGILGLAESLGFKAIENEQAFKGQSESIKLGINNSPKSDGYMFFTADQPLLDIETIEILMKTFNENKYSIIIPKFRERRGSPVIFASRFLKELQELQGDVGGKKVIDNNKEAVVFAEITREEVLFDIDTYEDYCKLINLK</sequence>
<dbReference type="KEGG" id="cpae:CPAST_c03240"/>